<keyword evidence="8" id="KW-0472">Membrane</keyword>
<dbReference type="OrthoDB" id="5457978at2"/>
<keyword evidence="7" id="KW-1133">Transmembrane helix</keyword>
<accession>C4XH33</accession>
<keyword evidence="6" id="KW-0653">Protein transport</keyword>
<keyword evidence="4" id="KW-0997">Cell inner membrane</keyword>
<evidence type="ECO:0000256" key="8">
    <source>
        <dbReference type="ARBA" id="ARBA00023136"/>
    </source>
</evidence>
<dbReference type="eggNOG" id="ENOG5031UN8">
    <property type="taxonomic scope" value="Bacteria"/>
</dbReference>
<feature type="domain" description="Type II secretion system protein GspC N-terminal" evidence="9">
    <location>
        <begin position="21"/>
        <end position="152"/>
    </location>
</feature>
<dbReference type="GO" id="GO:0015031">
    <property type="term" value="P:protein transport"/>
    <property type="evidence" value="ECO:0007669"/>
    <property type="project" value="UniProtKB-KW"/>
</dbReference>
<evidence type="ECO:0000256" key="7">
    <source>
        <dbReference type="ARBA" id="ARBA00022989"/>
    </source>
</evidence>
<evidence type="ECO:0000256" key="2">
    <source>
        <dbReference type="ARBA" id="ARBA00022448"/>
    </source>
</evidence>
<evidence type="ECO:0000313" key="11">
    <source>
        <dbReference type="Proteomes" id="UP000009071"/>
    </source>
</evidence>
<keyword evidence="3" id="KW-1003">Cell membrane</keyword>
<reference evidence="10 11" key="1">
    <citation type="journal article" date="2009" name="Genome Res.">
        <title>Whole genome sequence of Desulfovibrio magneticus strain RS-1 revealed common gene clusters in magnetotactic bacteria.</title>
        <authorList>
            <person name="Nakazawa H."/>
            <person name="Arakaki A."/>
            <person name="Narita-Yamada S."/>
            <person name="Yashiro I."/>
            <person name="Jinno K."/>
            <person name="Aoki N."/>
            <person name="Tsuruyama A."/>
            <person name="Okamura Y."/>
            <person name="Tanikawa S."/>
            <person name="Fujita N."/>
            <person name="Takeyama H."/>
            <person name="Matsunaga T."/>
        </authorList>
    </citation>
    <scope>NUCLEOTIDE SEQUENCE [LARGE SCALE GENOMIC DNA]</scope>
    <source>
        <strain evidence="11">ATCC 700980 / DSM 13731 / RS-1</strain>
    </source>
</reference>
<dbReference type="AlphaFoldDB" id="C4XH33"/>
<keyword evidence="5" id="KW-0812">Transmembrane</keyword>
<dbReference type="GO" id="GO:0005886">
    <property type="term" value="C:plasma membrane"/>
    <property type="evidence" value="ECO:0007669"/>
    <property type="project" value="UniProtKB-SubCell"/>
</dbReference>
<dbReference type="HOGENOM" id="CLU_1692669_0_0_7"/>
<evidence type="ECO:0000256" key="6">
    <source>
        <dbReference type="ARBA" id="ARBA00022927"/>
    </source>
</evidence>
<dbReference type="STRING" id="573370.DMR_28450"/>
<organism evidence="10 11">
    <name type="scientific">Solidesulfovibrio magneticus (strain ATCC 700980 / DSM 13731 / RS-1)</name>
    <name type="common">Desulfovibrio magneticus</name>
    <dbReference type="NCBI Taxonomy" id="573370"/>
    <lineage>
        <taxon>Bacteria</taxon>
        <taxon>Pseudomonadati</taxon>
        <taxon>Thermodesulfobacteriota</taxon>
        <taxon>Desulfovibrionia</taxon>
        <taxon>Desulfovibrionales</taxon>
        <taxon>Desulfovibrionaceae</taxon>
        <taxon>Solidesulfovibrio</taxon>
    </lineage>
</organism>
<dbReference type="KEGG" id="dma:DMR_28450"/>
<dbReference type="Proteomes" id="UP000009071">
    <property type="component" value="Chromosome"/>
</dbReference>
<evidence type="ECO:0000256" key="3">
    <source>
        <dbReference type="ARBA" id="ARBA00022475"/>
    </source>
</evidence>
<dbReference type="EMBL" id="AP010904">
    <property type="protein sequence ID" value="BAH76336.1"/>
    <property type="molecule type" value="Genomic_DNA"/>
</dbReference>
<evidence type="ECO:0000256" key="5">
    <source>
        <dbReference type="ARBA" id="ARBA00022692"/>
    </source>
</evidence>
<evidence type="ECO:0000256" key="1">
    <source>
        <dbReference type="ARBA" id="ARBA00004533"/>
    </source>
</evidence>
<name>C4XH33_SOLM1</name>
<proteinExistence type="predicted"/>
<dbReference type="InterPro" id="IPR024961">
    <property type="entry name" value="T2SS_GspC_N"/>
</dbReference>
<protein>
    <recommendedName>
        <fullName evidence="9">Type II secretion system protein GspC N-terminal domain-containing protein</fullName>
    </recommendedName>
</protein>
<keyword evidence="11" id="KW-1185">Reference proteome</keyword>
<dbReference type="Gene3D" id="2.30.30.830">
    <property type="match status" value="1"/>
</dbReference>
<gene>
    <name evidence="10" type="ordered locus">DMR_28450</name>
</gene>
<evidence type="ECO:0000259" key="9">
    <source>
        <dbReference type="Pfam" id="PF11356"/>
    </source>
</evidence>
<dbReference type="Pfam" id="PF11356">
    <property type="entry name" value="T2SSC"/>
    <property type="match status" value="1"/>
</dbReference>
<dbReference type="RefSeq" id="WP_015861501.1">
    <property type="nucleotide sequence ID" value="NC_012796.1"/>
</dbReference>
<sequence length="155" mass="16357">MTEYGIRRLAMGVSALCLAGAALVVVAAWRFDVAPPAPPAPAASPKAPPPRQATAAPELTRAILANDVFGLTPLPDQQPKAKQPLKPAEIDMELAGTVIAADGRHAAAFLRDKGNKSQKAYAVGATVKDARIKSIGKNFVILERQGREEILTMKP</sequence>
<evidence type="ECO:0000256" key="4">
    <source>
        <dbReference type="ARBA" id="ARBA00022519"/>
    </source>
</evidence>
<evidence type="ECO:0000313" key="10">
    <source>
        <dbReference type="EMBL" id="BAH76336.1"/>
    </source>
</evidence>
<comment type="subcellular location">
    <subcellularLocation>
        <location evidence="1">Cell inner membrane</location>
    </subcellularLocation>
</comment>
<keyword evidence="2" id="KW-0813">Transport</keyword>